<evidence type="ECO:0000256" key="4">
    <source>
        <dbReference type="ARBA" id="ARBA00038012"/>
    </source>
</evidence>
<feature type="transmembrane region" description="Helical" evidence="7">
    <location>
        <begin position="12"/>
        <end position="31"/>
    </location>
</feature>
<feature type="domain" description="Phospholipase D-like" evidence="8">
    <location>
        <begin position="92"/>
        <end position="232"/>
    </location>
</feature>
<evidence type="ECO:0000256" key="2">
    <source>
        <dbReference type="ARBA" id="ARBA00022963"/>
    </source>
</evidence>
<dbReference type="GO" id="GO:0034587">
    <property type="term" value="P:piRNA processing"/>
    <property type="evidence" value="ECO:0007669"/>
    <property type="project" value="TreeGrafter"/>
</dbReference>
<dbReference type="EMBL" id="GIIL01006467">
    <property type="protein sequence ID" value="NOV50193.1"/>
    <property type="molecule type" value="Transcribed_RNA"/>
</dbReference>
<evidence type="ECO:0000256" key="1">
    <source>
        <dbReference type="ARBA" id="ARBA00022801"/>
    </source>
</evidence>
<keyword evidence="2" id="KW-0442">Lipid degradation</keyword>
<keyword evidence="1 9" id="KW-0378">Hydrolase</keyword>
<dbReference type="Pfam" id="PF13091">
    <property type="entry name" value="PLDc_2"/>
    <property type="match status" value="1"/>
</dbReference>
<keyword evidence="7" id="KW-0812">Transmembrane</keyword>
<evidence type="ECO:0000256" key="3">
    <source>
        <dbReference type="ARBA" id="ARBA00023098"/>
    </source>
</evidence>
<dbReference type="Gene3D" id="3.30.870.10">
    <property type="entry name" value="Endonuclease Chain A"/>
    <property type="match status" value="1"/>
</dbReference>
<evidence type="ECO:0000313" key="9">
    <source>
        <dbReference type="EMBL" id="NOV50193.1"/>
    </source>
</evidence>
<keyword evidence="3" id="KW-0443">Lipid metabolism</keyword>
<proteinExistence type="inferred from homology"/>
<keyword evidence="7" id="KW-1133">Transmembrane helix</keyword>
<dbReference type="InterPro" id="IPR025202">
    <property type="entry name" value="PLD-like_dom"/>
</dbReference>
<name>A0A6M2DVP8_XENCH</name>
<dbReference type="GO" id="GO:0016042">
    <property type="term" value="P:lipid catabolic process"/>
    <property type="evidence" value="ECO:0007669"/>
    <property type="project" value="UniProtKB-KW"/>
</dbReference>
<keyword evidence="7" id="KW-0472">Membrane</keyword>
<accession>A0A6M2DVP8</accession>
<dbReference type="SUPFAM" id="SSF56024">
    <property type="entry name" value="Phospholipase D/nuclease"/>
    <property type="match status" value="1"/>
</dbReference>
<sequence>MANLLAHLGLHVTFMALATLGLHTAATLLTIRASKKYLQQREKRTGKKTLPSYDILISCQHSIDCKSEAPIFCYGCANERCYFANINRMIMIVDSSTKSICLSMYILSNFDLTFAIIEAQKRGVRVRVLTDYKMFENNLCVEKLLENNVPIRIKESAENIMHHKLCLIDTEEEEREPVPTRGYVYDIPKTGAAMLGSQNWCLQALTVNYDNTIITTDVAILVPLQQEFERMWDDFSPRKLNRRY</sequence>
<dbReference type="InterPro" id="IPR051406">
    <property type="entry name" value="PLD_domain"/>
</dbReference>
<evidence type="ECO:0000256" key="7">
    <source>
        <dbReference type="SAM" id="Phobius"/>
    </source>
</evidence>
<dbReference type="PANTHER" id="PTHR43856:SF1">
    <property type="entry name" value="MITOCHONDRIAL CARDIOLIPIN HYDROLASE"/>
    <property type="match status" value="1"/>
</dbReference>
<dbReference type="AlphaFoldDB" id="A0A6M2DVP8"/>
<evidence type="ECO:0000256" key="5">
    <source>
        <dbReference type="ARBA" id="ARBA00040549"/>
    </source>
</evidence>
<organism evidence="9">
    <name type="scientific">Xenopsylla cheopis</name>
    <name type="common">Oriental rat flea</name>
    <name type="synonym">Pulex cheopis</name>
    <dbReference type="NCBI Taxonomy" id="163159"/>
    <lineage>
        <taxon>Eukaryota</taxon>
        <taxon>Metazoa</taxon>
        <taxon>Ecdysozoa</taxon>
        <taxon>Arthropoda</taxon>
        <taxon>Hexapoda</taxon>
        <taxon>Insecta</taxon>
        <taxon>Pterygota</taxon>
        <taxon>Neoptera</taxon>
        <taxon>Endopterygota</taxon>
        <taxon>Siphonaptera</taxon>
        <taxon>Pulicidae</taxon>
        <taxon>Xenopsyllinae</taxon>
        <taxon>Xenopsylla</taxon>
    </lineage>
</organism>
<dbReference type="GO" id="GO:0005739">
    <property type="term" value="C:mitochondrion"/>
    <property type="evidence" value="ECO:0007669"/>
    <property type="project" value="TreeGrafter"/>
</dbReference>
<reference evidence="9" key="1">
    <citation type="submission" date="2020-03" db="EMBL/GenBank/DDBJ databases">
        <title>Transcriptomic Profiling of the Digestive Tract of the Rat Flea, Xenopsylla cheopis, Following Blood Feeding and Infection with Yersinia pestis.</title>
        <authorList>
            <person name="Bland D.M."/>
            <person name="Martens C.A."/>
            <person name="Virtaneva K."/>
            <person name="Kanakabandi K."/>
            <person name="Long D."/>
            <person name="Rosenke R."/>
            <person name="Saturday G.A."/>
            <person name="Hoyt F.H."/>
            <person name="Bruno D.P."/>
            <person name="Ribeiro J.M.C."/>
            <person name="Hinnebusch J."/>
        </authorList>
    </citation>
    <scope>NUCLEOTIDE SEQUENCE</scope>
</reference>
<comment type="similarity">
    <text evidence="4">Belongs to the phospholipase D family. MitoPLD/Zucchini subfamily.</text>
</comment>
<evidence type="ECO:0000256" key="6">
    <source>
        <dbReference type="ARBA" id="ARBA00043167"/>
    </source>
</evidence>
<protein>
    <recommendedName>
        <fullName evidence="5">Mitochondrial cardiolipin hydrolase</fullName>
    </recommendedName>
    <alternativeName>
        <fullName evidence="6">Mitochondrial phospholipase</fullName>
    </alternativeName>
</protein>
<dbReference type="PANTHER" id="PTHR43856">
    <property type="entry name" value="CARDIOLIPIN HYDROLASE"/>
    <property type="match status" value="1"/>
</dbReference>
<dbReference type="GO" id="GO:0016891">
    <property type="term" value="F:RNA endonuclease activity producing 5'-phosphomonoesters, hydrolytic mechanism"/>
    <property type="evidence" value="ECO:0007669"/>
    <property type="project" value="TreeGrafter"/>
</dbReference>
<evidence type="ECO:0000259" key="8">
    <source>
        <dbReference type="Pfam" id="PF13091"/>
    </source>
</evidence>